<keyword evidence="3" id="KW-0862">Zinc</keyword>
<dbReference type="RefSeq" id="XP_007828563.1">
    <property type="nucleotide sequence ID" value="XM_007830372.1"/>
</dbReference>
<dbReference type="InterPro" id="IPR046341">
    <property type="entry name" value="SET_dom_sf"/>
</dbReference>
<dbReference type="FunCoup" id="W3XPH5">
    <property type="interactions" value="648"/>
</dbReference>
<dbReference type="PROSITE" id="PS50280">
    <property type="entry name" value="SET"/>
    <property type="match status" value="1"/>
</dbReference>
<dbReference type="Pfam" id="PF01753">
    <property type="entry name" value="zf-MYND"/>
    <property type="match status" value="1"/>
</dbReference>
<accession>W3XPH5</accession>
<sequence length="545" mass="60319">MEIPRGLNLTGSVTSPRGRDLVATQSFGPGDLIARFDGPSIALPDTPTLHLTCSYCLRIDVDVKACTGCQGAYYCSKPCQRADWALAHKRECKAFKKVRAEGGHGRLLPTPVRALMQMLVRPDLATARTELGKLVEGWDRNDAPEDYDDMKLQAMAALKYLELEMTPARLGEALAVLFMLKINSFNRKDEDVGDTGIFLHPALSMINHSCLPNAFVQFDGRQAILRANKAIKEGEIVDISYIDCNLHKSNRIKALKERWRFDCLCSRCENDLDVYQTAWAYPHLDLNSISLNPDFTPSSPKPSTTVASIEAQVEEIYSACSTPLSTAAADSPSQYAAALRQRWQLCQPLCAAGLYAVEPVPQTLGQATIHLGEQREDYPSSLAVSCFIALRCDPVKSPMPFGGARIKGLQLLANLLSNTAPLSGRRASSFDGSLRGRIVRALSNMDQATIAQAVLAIAVHWAPRAHSEEWQIYHEAKEQLQDIEGLRGRDKEKRLIQRWITDQTDQEAALFFDYAVLKPVQELAGFALEIMDTEFGSNRALLGHK</sequence>
<dbReference type="Pfam" id="PF00856">
    <property type="entry name" value="SET"/>
    <property type="match status" value="1"/>
</dbReference>
<dbReference type="SUPFAM" id="SSF82199">
    <property type="entry name" value="SET domain"/>
    <property type="match status" value="1"/>
</dbReference>
<dbReference type="OrthoDB" id="265717at2759"/>
<evidence type="ECO:0000259" key="5">
    <source>
        <dbReference type="PROSITE" id="PS50280"/>
    </source>
</evidence>
<organism evidence="7 8">
    <name type="scientific">Pestalotiopsis fici (strain W106-1 / CGMCC3.15140)</name>
    <dbReference type="NCBI Taxonomy" id="1229662"/>
    <lineage>
        <taxon>Eukaryota</taxon>
        <taxon>Fungi</taxon>
        <taxon>Dikarya</taxon>
        <taxon>Ascomycota</taxon>
        <taxon>Pezizomycotina</taxon>
        <taxon>Sordariomycetes</taxon>
        <taxon>Xylariomycetidae</taxon>
        <taxon>Amphisphaeriales</taxon>
        <taxon>Sporocadaceae</taxon>
        <taxon>Pestalotiopsis</taxon>
    </lineage>
</organism>
<evidence type="ECO:0000313" key="8">
    <source>
        <dbReference type="Proteomes" id="UP000030651"/>
    </source>
</evidence>
<dbReference type="OMA" id="CKIQNNS"/>
<evidence type="ECO:0000259" key="6">
    <source>
        <dbReference type="PROSITE" id="PS50865"/>
    </source>
</evidence>
<keyword evidence="2 4" id="KW-0863">Zinc-finger</keyword>
<keyword evidence="8" id="KW-1185">Reference proteome</keyword>
<name>W3XPH5_PESFW</name>
<reference evidence="8" key="1">
    <citation type="journal article" date="2015" name="BMC Genomics">
        <title>Genomic and transcriptomic analysis of the endophytic fungus Pestalotiopsis fici reveals its lifestyle and high potential for synthesis of natural products.</title>
        <authorList>
            <person name="Wang X."/>
            <person name="Zhang X."/>
            <person name="Liu L."/>
            <person name="Xiang M."/>
            <person name="Wang W."/>
            <person name="Sun X."/>
            <person name="Che Y."/>
            <person name="Guo L."/>
            <person name="Liu G."/>
            <person name="Guo L."/>
            <person name="Wang C."/>
            <person name="Yin W.B."/>
            <person name="Stadler M."/>
            <person name="Zhang X."/>
            <person name="Liu X."/>
        </authorList>
    </citation>
    <scope>NUCLEOTIDE SEQUENCE [LARGE SCALE GENOMIC DNA]</scope>
    <source>
        <strain evidence="8">W106-1 / CGMCC3.15140</strain>
    </source>
</reference>
<dbReference type="Gene3D" id="6.10.140.2220">
    <property type="match status" value="1"/>
</dbReference>
<evidence type="ECO:0000256" key="3">
    <source>
        <dbReference type="ARBA" id="ARBA00022833"/>
    </source>
</evidence>
<dbReference type="InParanoid" id="W3XPH5"/>
<dbReference type="GeneID" id="19266804"/>
<dbReference type="PANTHER" id="PTHR12197:SF251">
    <property type="entry name" value="EG:BACR7C10.4 PROTEIN"/>
    <property type="match status" value="1"/>
</dbReference>
<dbReference type="EMBL" id="KI912109">
    <property type="protein sequence ID" value="ETS87963.1"/>
    <property type="molecule type" value="Genomic_DNA"/>
</dbReference>
<protein>
    <submittedName>
        <fullName evidence="7">Uncharacterized protein</fullName>
    </submittedName>
</protein>
<dbReference type="InterPro" id="IPR001214">
    <property type="entry name" value="SET_dom"/>
</dbReference>
<feature type="domain" description="SET" evidence="5">
    <location>
        <begin position="7"/>
        <end position="242"/>
    </location>
</feature>
<dbReference type="InterPro" id="IPR050869">
    <property type="entry name" value="H3K4_H4K5_MeTrfase"/>
</dbReference>
<dbReference type="GO" id="GO:0005634">
    <property type="term" value="C:nucleus"/>
    <property type="evidence" value="ECO:0007669"/>
    <property type="project" value="TreeGrafter"/>
</dbReference>
<dbReference type="Gene3D" id="1.10.220.160">
    <property type="match status" value="1"/>
</dbReference>
<proteinExistence type="predicted"/>
<evidence type="ECO:0000256" key="4">
    <source>
        <dbReference type="PROSITE-ProRule" id="PRU00134"/>
    </source>
</evidence>
<dbReference type="STRING" id="1229662.W3XPH5"/>
<dbReference type="KEGG" id="pfy:PFICI_01791"/>
<gene>
    <name evidence="7" type="ORF">PFICI_01791</name>
</gene>
<feature type="domain" description="MYND-type" evidence="6">
    <location>
        <begin position="53"/>
        <end position="92"/>
    </location>
</feature>
<dbReference type="PROSITE" id="PS50865">
    <property type="entry name" value="ZF_MYND_2"/>
    <property type="match status" value="1"/>
</dbReference>
<dbReference type="CDD" id="cd20071">
    <property type="entry name" value="SET_SMYD"/>
    <property type="match status" value="1"/>
</dbReference>
<dbReference type="Gene3D" id="2.170.270.10">
    <property type="entry name" value="SET domain"/>
    <property type="match status" value="1"/>
</dbReference>
<dbReference type="AlphaFoldDB" id="W3XPH5"/>
<dbReference type="PANTHER" id="PTHR12197">
    <property type="entry name" value="HISTONE-LYSINE N-METHYLTRANSFERASE SMYD"/>
    <property type="match status" value="1"/>
</dbReference>
<evidence type="ECO:0000256" key="2">
    <source>
        <dbReference type="ARBA" id="ARBA00022771"/>
    </source>
</evidence>
<dbReference type="GO" id="GO:0008270">
    <property type="term" value="F:zinc ion binding"/>
    <property type="evidence" value="ECO:0007669"/>
    <property type="project" value="UniProtKB-KW"/>
</dbReference>
<dbReference type="eggNOG" id="KOG2084">
    <property type="taxonomic scope" value="Eukaryota"/>
</dbReference>
<dbReference type="InterPro" id="IPR002893">
    <property type="entry name" value="Znf_MYND"/>
</dbReference>
<evidence type="ECO:0000256" key="1">
    <source>
        <dbReference type="ARBA" id="ARBA00022723"/>
    </source>
</evidence>
<dbReference type="Proteomes" id="UP000030651">
    <property type="component" value="Unassembled WGS sequence"/>
</dbReference>
<keyword evidence="1" id="KW-0479">Metal-binding</keyword>
<evidence type="ECO:0000313" key="7">
    <source>
        <dbReference type="EMBL" id="ETS87963.1"/>
    </source>
</evidence>
<dbReference type="HOGENOM" id="CLU_018406_5_3_1"/>